<dbReference type="OrthoDB" id="7474909at2759"/>
<dbReference type="AlphaFoldDB" id="A0A0R1E3Y7"/>
<reference evidence="2 3" key="1">
    <citation type="journal article" date="2007" name="Nature">
        <title>Evolution of genes and genomes on the Drosophila phylogeny.</title>
        <authorList>
            <consortium name="Drosophila 12 Genomes Consortium"/>
            <person name="Clark A.G."/>
            <person name="Eisen M.B."/>
            <person name="Smith D.R."/>
            <person name="Bergman C.M."/>
            <person name="Oliver B."/>
            <person name="Markow T.A."/>
            <person name="Kaufman T.C."/>
            <person name="Kellis M."/>
            <person name="Gelbart W."/>
            <person name="Iyer V.N."/>
            <person name="Pollard D.A."/>
            <person name="Sackton T.B."/>
            <person name="Larracuente A.M."/>
            <person name="Singh N.D."/>
            <person name="Abad J.P."/>
            <person name="Abt D.N."/>
            <person name="Adryan B."/>
            <person name="Aguade M."/>
            <person name="Akashi H."/>
            <person name="Anderson W.W."/>
            <person name="Aquadro C.F."/>
            <person name="Ardell D.H."/>
            <person name="Arguello R."/>
            <person name="Artieri C.G."/>
            <person name="Barbash D.A."/>
            <person name="Barker D."/>
            <person name="Barsanti P."/>
            <person name="Batterham P."/>
            <person name="Batzoglou S."/>
            <person name="Begun D."/>
            <person name="Bhutkar A."/>
            <person name="Blanco E."/>
            <person name="Bosak S.A."/>
            <person name="Bradley R.K."/>
            <person name="Brand A.D."/>
            <person name="Brent M.R."/>
            <person name="Brooks A.N."/>
            <person name="Brown R.H."/>
            <person name="Butlin R.K."/>
            <person name="Caggese C."/>
            <person name="Calvi B.R."/>
            <person name="Bernardo de Carvalho A."/>
            <person name="Caspi A."/>
            <person name="Castrezana S."/>
            <person name="Celniker S.E."/>
            <person name="Chang J.L."/>
            <person name="Chapple C."/>
            <person name="Chatterji S."/>
            <person name="Chinwalla A."/>
            <person name="Civetta A."/>
            <person name="Clifton S.W."/>
            <person name="Comeron J.M."/>
            <person name="Costello J.C."/>
            <person name="Coyne J.A."/>
            <person name="Daub J."/>
            <person name="David R.G."/>
            <person name="Delcher A.L."/>
            <person name="Delehaunty K."/>
            <person name="Do C.B."/>
            <person name="Ebling H."/>
            <person name="Edwards K."/>
            <person name="Eickbush T."/>
            <person name="Evans J.D."/>
            <person name="Filipski A."/>
            <person name="Findeiss S."/>
            <person name="Freyhult E."/>
            <person name="Fulton L."/>
            <person name="Fulton R."/>
            <person name="Garcia A.C."/>
            <person name="Gardiner A."/>
            <person name="Garfield D.A."/>
            <person name="Garvin B.E."/>
            <person name="Gibson G."/>
            <person name="Gilbert D."/>
            <person name="Gnerre S."/>
            <person name="Godfrey J."/>
            <person name="Good R."/>
            <person name="Gotea V."/>
            <person name="Gravely B."/>
            <person name="Greenberg A.J."/>
            <person name="Griffiths-Jones S."/>
            <person name="Gross S."/>
            <person name="Guigo R."/>
            <person name="Gustafson E.A."/>
            <person name="Haerty W."/>
            <person name="Hahn M.W."/>
            <person name="Halligan D.L."/>
            <person name="Halpern A.L."/>
            <person name="Halter G.M."/>
            <person name="Han M.V."/>
            <person name="Heger A."/>
            <person name="Hillier L."/>
            <person name="Hinrichs A.S."/>
            <person name="Holmes I."/>
            <person name="Hoskins R.A."/>
            <person name="Hubisz M.J."/>
            <person name="Hultmark D."/>
            <person name="Huntley M.A."/>
            <person name="Jaffe D.B."/>
            <person name="Jagadeeshan S."/>
            <person name="Jeck W.R."/>
            <person name="Johnson J."/>
            <person name="Jones C.D."/>
            <person name="Jordan W.C."/>
            <person name="Karpen G.H."/>
            <person name="Kataoka E."/>
            <person name="Keightley P.D."/>
            <person name="Kheradpour P."/>
            <person name="Kirkness E.F."/>
            <person name="Koerich L.B."/>
            <person name="Kristiansen K."/>
            <person name="Kudrna D."/>
            <person name="Kulathinal R.J."/>
            <person name="Kumar S."/>
            <person name="Kwok R."/>
            <person name="Lander E."/>
            <person name="Langley C.H."/>
            <person name="Lapoint R."/>
            <person name="Lazzaro B.P."/>
            <person name="Lee S.J."/>
            <person name="Levesque L."/>
            <person name="Li R."/>
            <person name="Lin C.F."/>
            <person name="Lin M.F."/>
            <person name="Lindblad-Toh K."/>
            <person name="Llopart A."/>
            <person name="Long M."/>
            <person name="Low L."/>
            <person name="Lozovsky E."/>
            <person name="Lu J."/>
            <person name="Luo M."/>
            <person name="Machado C.A."/>
            <person name="Makalowski W."/>
            <person name="Marzo M."/>
            <person name="Matsuda M."/>
            <person name="Matzkin L."/>
            <person name="McAllister B."/>
            <person name="McBride C.S."/>
            <person name="McKernan B."/>
            <person name="McKernan K."/>
            <person name="Mendez-Lago M."/>
            <person name="Minx P."/>
            <person name="Mollenhauer M.U."/>
            <person name="Montooth K."/>
            <person name="Mount S.M."/>
            <person name="Mu X."/>
            <person name="Myers E."/>
            <person name="Negre B."/>
            <person name="Newfeld S."/>
            <person name="Nielsen R."/>
            <person name="Noor M.A."/>
            <person name="O'Grady P."/>
            <person name="Pachter L."/>
            <person name="Papaceit M."/>
            <person name="Parisi M.J."/>
            <person name="Parisi M."/>
            <person name="Parts L."/>
            <person name="Pedersen J.S."/>
            <person name="Pesole G."/>
            <person name="Phillippy A.M."/>
            <person name="Ponting C.P."/>
            <person name="Pop M."/>
            <person name="Porcelli D."/>
            <person name="Powell J.R."/>
            <person name="Prohaska S."/>
            <person name="Pruitt K."/>
            <person name="Puig M."/>
            <person name="Quesneville H."/>
            <person name="Ram K.R."/>
            <person name="Rand D."/>
            <person name="Rasmussen M.D."/>
            <person name="Reed L.K."/>
            <person name="Reenan R."/>
            <person name="Reily A."/>
            <person name="Remington K.A."/>
            <person name="Rieger T.T."/>
            <person name="Ritchie M.G."/>
            <person name="Robin C."/>
            <person name="Rogers Y.H."/>
            <person name="Rohde C."/>
            <person name="Rozas J."/>
            <person name="Rubenfield M.J."/>
            <person name="Ruiz A."/>
            <person name="Russo S."/>
            <person name="Salzberg S.L."/>
            <person name="Sanchez-Gracia A."/>
            <person name="Saranga D.J."/>
            <person name="Sato H."/>
            <person name="Schaeffer S.W."/>
            <person name="Schatz M.C."/>
            <person name="Schlenke T."/>
            <person name="Schwartz R."/>
            <person name="Segarra C."/>
            <person name="Singh R.S."/>
            <person name="Sirot L."/>
            <person name="Sirota M."/>
            <person name="Sisneros N.B."/>
            <person name="Smith C.D."/>
            <person name="Smith T.F."/>
            <person name="Spieth J."/>
            <person name="Stage D.E."/>
            <person name="Stark A."/>
            <person name="Stephan W."/>
            <person name="Strausberg R.L."/>
            <person name="Strempel S."/>
            <person name="Sturgill D."/>
            <person name="Sutton G."/>
            <person name="Sutton G.G."/>
            <person name="Tao W."/>
            <person name="Teichmann S."/>
            <person name="Tobari Y.N."/>
            <person name="Tomimura Y."/>
            <person name="Tsolas J.M."/>
            <person name="Valente V.L."/>
            <person name="Venter E."/>
            <person name="Venter J.C."/>
            <person name="Vicario S."/>
            <person name="Vieira F.G."/>
            <person name="Vilella A.J."/>
            <person name="Villasante A."/>
            <person name="Walenz B."/>
            <person name="Wang J."/>
            <person name="Wasserman M."/>
            <person name="Watts T."/>
            <person name="Wilson D."/>
            <person name="Wilson R.K."/>
            <person name="Wing R.A."/>
            <person name="Wolfner M.F."/>
            <person name="Wong A."/>
            <person name="Wong G.K."/>
            <person name="Wu C.I."/>
            <person name="Wu G."/>
            <person name="Yamamoto D."/>
            <person name="Yang H.P."/>
            <person name="Yang S.P."/>
            <person name="Yorke J.A."/>
            <person name="Yoshida K."/>
            <person name="Zdobnov E."/>
            <person name="Zhang P."/>
            <person name="Zhang Y."/>
            <person name="Zimin A.V."/>
            <person name="Baldwin J."/>
            <person name="Abdouelleil A."/>
            <person name="Abdulkadir J."/>
            <person name="Abebe A."/>
            <person name="Abera B."/>
            <person name="Abreu J."/>
            <person name="Acer S.C."/>
            <person name="Aftuck L."/>
            <person name="Alexander A."/>
            <person name="An P."/>
            <person name="Anderson E."/>
            <person name="Anderson S."/>
            <person name="Arachi H."/>
            <person name="Azer M."/>
            <person name="Bachantsang P."/>
            <person name="Barry A."/>
            <person name="Bayul T."/>
            <person name="Berlin A."/>
            <person name="Bessette D."/>
            <person name="Bloom T."/>
            <person name="Blye J."/>
            <person name="Boguslavskiy L."/>
            <person name="Bonnet C."/>
            <person name="Boukhgalter B."/>
            <person name="Bourzgui I."/>
            <person name="Brown A."/>
            <person name="Cahill P."/>
            <person name="Channer S."/>
            <person name="Cheshatsang Y."/>
            <person name="Chuda L."/>
            <person name="Citroen M."/>
            <person name="Collymore A."/>
            <person name="Cooke P."/>
            <person name="Costello M."/>
            <person name="D'Aco K."/>
            <person name="Daza R."/>
            <person name="De Haan G."/>
            <person name="DeGray S."/>
            <person name="DeMaso C."/>
            <person name="Dhargay N."/>
            <person name="Dooley K."/>
            <person name="Dooley E."/>
            <person name="Doricent M."/>
            <person name="Dorje P."/>
            <person name="Dorjee K."/>
            <person name="Dupes A."/>
            <person name="Elong R."/>
            <person name="Falk J."/>
            <person name="Farina A."/>
            <person name="Faro S."/>
            <person name="Ferguson D."/>
            <person name="Fisher S."/>
            <person name="Foley C.D."/>
            <person name="Franke A."/>
            <person name="Friedrich D."/>
            <person name="Gadbois L."/>
            <person name="Gearin G."/>
            <person name="Gearin C.R."/>
            <person name="Giannoukos G."/>
            <person name="Goode T."/>
            <person name="Graham J."/>
            <person name="Grandbois E."/>
            <person name="Grewal S."/>
            <person name="Gyaltsen K."/>
            <person name="Hafez N."/>
            <person name="Hagos B."/>
            <person name="Hall J."/>
            <person name="Henson C."/>
            <person name="Hollinger A."/>
            <person name="Honan T."/>
            <person name="Huard M.D."/>
            <person name="Hughes L."/>
            <person name="Hurhula B."/>
            <person name="Husby M.E."/>
            <person name="Kamat A."/>
            <person name="Kanga B."/>
            <person name="Kashin S."/>
            <person name="Khazanovich D."/>
            <person name="Kisner P."/>
            <person name="Lance K."/>
            <person name="Lara M."/>
            <person name="Lee W."/>
            <person name="Lennon N."/>
            <person name="Letendre F."/>
            <person name="LeVine R."/>
            <person name="Lipovsky A."/>
            <person name="Liu X."/>
            <person name="Liu J."/>
            <person name="Liu S."/>
            <person name="Lokyitsang T."/>
            <person name="Lokyitsang Y."/>
            <person name="Lubonja R."/>
            <person name="Lui A."/>
            <person name="MacDonald P."/>
            <person name="Magnisalis V."/>
            <person name="Maru K."/>
            <person name="Matthews C."/>
            <person name="McCusker W."/>
            <person name="McDonough S."/>
            <person name="Mehta T."/>
            <person name="Meldrim J."/>
            <person name="Meneus L."/>
            <person name="Mihai O."/>
            <person name="Mihalev A."/>
            <person name="Mihova T."/>
            <person name="Mittelman R."/>
            <person name="Mlenga V."/>
            <person name="Montmayeur A."/>
            <person name="Mulrain L."/>
            <person name="Navidi A."/>
            <person name="Naylor J."/>
            <person name="Negash T."/>
            <person name="Nguyen T."/>
            <person name="Nguyen N."/>
            <person name="Nicol R."/>
            <person name="Norbu C."/>
            <person name="Norbu N."/>
            <person name="Novod N."/>
            <person name="O'Neill B."/>
            <person name="Osman S."/>
            <person name="Markiewicz E."/>
            <person name="Oyono O.L."/>
            <person name="Patti C."/>
            <person name="Phunkhang P."/>
            <person name="Pierre F."/>
            <person name="Priest M."/>
            <person name="Raghuraman S."/>
            <person name="Rege F."/>
            <person name="Reyes R."/>
            <person name="Rise C."/>
            <person name="Rogov P."/>
            <person name="Ross K."/>
            <person name="Ryan E."/>
            <person name="Settipalli S."/>
            <person name="Shea T."/>
            <person name="Sherpa N."/>
            <person name="Shi L."/>
            <person name="Shih D."/>
            <person name="Sparrow T."/>
            <person name="Spaulding J."/>
            <person name="Stalker J."/>
            <person name="Stange-Thomann N."/>
            <person name="Stavropoulos S."/>
            <person name="Stone C."/>
            <person name="Strader C."/>
            <person name="Tesfaye S."/>
            <person name="Thomson T."/>
            <person name="Thoulutsang Y."/>
            <person name="Thoulutsang D."/>
            <person name="Topham K."/>
            <person name="Topping I."/>
            <person name="Tsamla T."/>
            <person name="Vassiliev H."/>
            <person name="Vo A."/>
            <person name="Wangchuk T."/>
            <person name="Wangdi T."/>
            <person name="Weiand M."/>
            <person name="Wilkinson J."/>
            <person name="Wilson A."/>
            <person name="Yadav S."/>
            <person name="Young G."/>
            <person name="Yu Q."/>
            <person name="Zembek L."/>
            <person name="Zhong D."/>
            <person name="Zimmer A."/>
            <person name="Zwirko Z."/>
            <person name="Jaffe D.B."/>
            <person name="Alvarez P."/>
            <person name="Brockman W."/>
            <person name="Butler J."/>
            <person name="Chin C."/>
            <person name="Gnerre S."/>
            <person name="Grabherr M."/>
            <person name="Kleber M."/>
            <person name="Mauceli E."/>
            <person name="MacCallum I."/>
        </authorList>
    </citation>
    <scope>NUCLEOTIDE SEQUENCE [LARGE SCALE GENOMIC DNA]</scope>
    <source>
        <strain evidence="3">Tai18E2 / Tucson 14021-0261.01</strain>
    </source>
</reference>
<evidence type="ECO:0000256" key="1">
    <source>
        <dbReference type="SAM" id="Phobius"/>
    </source>
</evidence>
<dbReference type="EMBL" id="CM000159">
    <property type="protein sequence ID" value="KRK02324.1"/>
    <property type="molecule type" value="Genomic_DNA"/>
</dbReference>
<protein>
    <submittedName>
        <fullName evidence="2">Uncharacterized protein, isoform B</fullName>
    </submittedName>
</protein>
<dbReference type="KEGG" id="dya:Dyak_GE28882"/>
<feature type="transmembrane region" description="Helical" evidence="1">
    <location>
        <begin position="56"/>
        <end position="78"/>
    </location>
</feature>
<dbReference type="Proteomes" id="UP000002282">
    <property type="component" value="Chromosome 3L"/>
</dbReference>
<evidence type="ECO:0000313" key="2">
    <source>
        <dbReference type="EMBL" id="KRK02324.1"/>
    </source>
</evidence>
<keyword evidence="1" id="KW-0812">Transmembrane</keyword>
<keyword evidence="1" id="KW-0472">Membrane</keyword>
<feature type="transmembrane region" description="Helical" evidence="1">
    <location>
        <begin position="85"/>
        <end position="107"/>
    </location>
</feature>
<proteinExistence type="predicted"/>
<sequence length="165" mass="19347">MILAKKFCFCISLQKGCILIALTGIFLAGMNIDYMILCLNRTYSQEKQHKFPERVLYTFLQMIPDWLTILASCVLIYAILSQYGWLYWATLLVQAFQAVYFVIFSITSASIGSNLIINESIWHNLTYWIYVLFWLALTAYFMYIIYSYYRQITARETENIVDGLV</sequence>
<reference evidence="2 3" key="2">
    <citation type="journal article" date="2007" name="PLoS Biol.">
        <title>Principles of genome evolution in the Drosophila melanogaster species group.</title>
        <authorList>
            <person name="Ranz J.M."/>
            <person name="Maurin D."/>
            <person name="Chan Y.S."/>
            <person name="von Grotthuss M."/>
            <person name="Hillier L.W."/>
            <person name="Roote J."/>
            <person name="Ashburner M."/>
            <person name="Bergman C.M."/>
        </authorList>
    </citation>
    <scope>NUCLEOTIDE SEQUENCE [LARGE SCALE GENOMIC DNA]</scope>
    <source>
        <strain evidence="3">Tai18E2 / Tucson 14021-0261.01</strain>
    </source>
</reference>
<gene>
    <name evidence="2" type="primary">Dyak\GE28882</name>
    <name evidence="2" type="synonym">GE28882</name>
    <name evidence="2" type="ORF">Dyak_GE28882</name>
</gene>
<name>A0A0R1E3Y7_DROYA</name>
<keyword evidence="1" id="KW-1133">Transmembrane helix</keyword>
<accession>A0A0R1E3Y7</accession>
<evidence type="ECO:0000313" key="3">
    <source>
        <dbReference type="Proteomes" id="UP000002282"/>
    </source>
</evidence>
<organism evidence="2 3">
    <name type="scientific">Drosophila yakuba</name>
    <name type="common">Fruit fly</name>
    <dbReference type="NCBI Taxonomy" id="7245"/>
    <lineage>
        <taxon>Eukaryota</taxon>
        <taxon>Metazoa</taxon>
        <taxon>Ecdysozoa</taxon>
        <taxon>Arthropoda</taxon>
        <taxon>Hexapoda</taxon>
        <taxon>Insecta</taxon>
        <taxon>Pterygota</taxon>
        <taxon>Neoptera</taxon>
        <taxon>Endopterygota</taxon>
        <taxon>Diptera</taxon>
        <taxon>Brachycera</taxon>
        <taxon>Muscomorpha</taxon>
        <taxon>Ephydroidea</taxon>
        <taxon>Drosophilidae</taxon>
        <taxon>Drosophila</taxon>
        <taxon>Sophophora</taxon>
    </lineage>
</organism>
<feature type="transmembrane region" description="Helical" evidence="1">
    <location>
        <begin position="16"/>
        <end position="36"/>
    </location>
</feature>
<feature type="transmembrane region" description="Helical" evidence="1">
    <location>
        <begin position="127"/>
        <end position="146"/>
    </location>
</feature>
<keyword evidence="3" id="KW-1185">Reference proteome</keyword>